<sequence length="118" mass="12312">MRRARRLDEARGAGAEPEQEQADGATATTVLALDNLCIAPCAAPSTREAAPRDQSVKLPVWACGAGHGAWSMEHGAWSQQKTRAEGAVQLTGYGAGQSLGLGLGRGMVVERPKETLTA</sequence>
<evidence type="ECO:0000256" key="1">
    <source>
        <dbReference type="SAM" id="MobiDB-lite"/>
    </source>
</evidence>
<protein>
    <submittedName>
        <fullName evidence="2">Uncharacterized protein</fullName>
    </submittedName>
</protein>
<dbReference type="Proteomes" id="UP000256645">
    <property type="component" value="Unassembled WGS sequence"/>
</dbReference>
<feature type="compositionally biased region" description="Basic and acidic residues" evidence="1">
    <location>
        <begin position="1"/>
        <end position="11"/>
    </location>
</feature>
<dbReference type="EMBL" id="PDLM01000015">
    <property type="protein sequence ID" value="RDW61081.1"/>
    <property type="molecule type" value="Genomic_DNA"/>
</dbReference>
<feature type="region of interest" description="Disordered" evidence="1">
    <location>
        <begin position="1"/>
        <end position="24"/>
    </location>
</feature>
<dbReference type="AlphaFoldDB" id="A0A3D8QH80"/>
<proteinExistence type="predicted"/>
<name>A0A3D8QH80_9HELO</name>
<reference evidence="2 3" key="1">
    <citation type="journal article" date="2018" name="IMA Fungus">
        <title>IMA Genome-F 9: Draft genome sequence of Annulohypoxylon stygium, Aspergillus mulundensis, Berkeleyomyces basicola (syn. Thielaviopsis basicola), Ceratocystis smalleyi, two Cercospora beticola strains, Coleophoma cylindrospora, Fusarium fracticaudum, Phialophora cf. hyalina, and Morchella septimelata.</title>
        <authorList>
            <person name="Wingfield B.D."/>
            <person name="Bills G.F."/>
            <person name="Dong Y."/>
            <person name="Huang W."/>
            <person name="Nel W.J."/>
            <person name="Swalarsk-Parry B.S."/>
            <person name="Vaghefi N."/>
            <person name="Wilken P.M."/>
            <person name="An Z."/>
            <person name="de Beer Z.W."/>
            <person name="De Vos L."/>
            <person name="Chen L."/>
            <person name="Duong T.A."/>
            <person name="Gao Y."/>
            <person name="Hammerbacher A."/>
            <person name="Kikkert J.R."/>
            <person name="Li Y."/>
            <person name="Li H."/>
            <person name="Li K."/>
            <person name="Li Q."/>
            <person name="Liu X."/>
            <person name="Ma X."/>
            <person name="Naidoo K."/>
            <person name="Pethybridge S.J."/>
            <person name="Sun J."/>
            <person name="Steenkamp E.T."/>
            <person name="van der Nest M.A."/>
            <person name="van Wyk S."/>
            <person name="Wingfield M.J."/>
            <person name="Xiong C."/>
            <person name="Yue Q."/>
            <person name="Zhang X."/>
        </authorList>
    </citation>
    <scope>NUCLEOTIDE SEQUENCE [LARGE SCALE GENOMIC DNA]</scope>
    <source>
        <strain evidence="2 3">BP6252</strain>
    </source>
</reference>
<gene>
    <name evidence="2" type="ORF">BP6252_12464</name>
</gene>
<evidence type="ECO:0000313" key="2">
    <source>
        <dbReference type="EMBL" id="RDW61081.1"/>
    </source>
</evidence>
<comment type="caution">
    <text evidence="2">The sequence shown here is derived from an EMBL/GenBank/DDBJ whole genome shotgun (WGS) entry which is preliminary data.</text>
</comment>
<accession>A0A3D8QH80</accession>
<organism evidence="2 3">
    <name type="scientific">Coleophoma cylindrospora</name>
    <dbReference type="NCBI Taxonomy" id="1849047"/>
    <lineage>
        <taxon>Eukaryota</taxon>
        <taxon>Fungi</taxon>
        <taxon>Dikarya</taxon>
        <taxon>Ascomycota</taxon>
        <taxon>Pezizomycotina</taxon>
        <taxon>Leotiomycetes</taxon>
        <taxon>Helotiales</taxon>
        <taxon>Dermateaceae</taxon>
        <taxon>Coleophoma</taxon>
    </lineage>
</organism>
<evidence type="ECO:0000313" key="3">
    <source>
        <dbReference type="Proteomes" id="UP000256645"/>
    </source>
</evidence>
<keyword evidence="3" id="KW-1185">Reference proteome</keyword>